<keyword evidence="2" id="KW-0812">Transmembrane</keyword>
<organism evidence="3 4">
    <name type="scientific">Cryptococcus neoformans Tu259-1</name>
    <dbReference type="NCBI Taxonomy" id="1230072"/>
    <lineage>
        <taxon>Eukaryota</taxon>
        <taxon>Fungi</taxon>
        <taxon>Dikarya</taxon>
        <taxon>Basidiomycota</taxon>
        <taxon>Agaricomycotina</taxon>
        <taxon>Tremellomycetes</taxon>
        <taxon>Tremellales</taxon>
        <taxon>Cryptococcaceae</taxon>
        <taxon>Cryptococcus</taxon>
        <taxon>Cryptococcus neoformans species complex</taxon>
    </lineage>
</organism>
<dbReference type="AlphaFoldDB" id="A0A854QEN3"/>
<evidence type="ECO:0000313" key="4">
    <source>
        <dbReference type="Proteomes" id="UP000199727"/>
    </source>
</evidence>
<proteinExistence type="predicted"/>
<keyword evidence="2" id="KW-0472">Membrane</keyword>
<accession>A0A854QEN3</accession>
<evidence type="ECO:0000256" key="2">
    <source>
        <dbReference type="SAM" id="Phobius"/>
    </source>
</evidence>
<protein>
    <submittedName>
        <fullName evidence="3">Uncharacterized protein</fullName>
    </submittedName>
</protein>
<feature type="transmembrane region" description="Helical" evidence="2">
    <location>
        <begin position="12"/>
        <end position="30"/>
    </location>
</feature>
<reference evidence="3 4" key="1">
    <citation type="submission" date="2017-06" db="EMBL/GenBank/DDBJ databases">
        <title>Global population genomics of the pathogenic fungus Cryptococcus neoformans var. grubii.</title>
        <authorList>
            <person name="Cuomo C."/>
            <person name="Litvintseva A."/>
            <person name="Chen Y."/>
            <person name="Young S."/>
            <person name="Zeng Q."/>
            <person name="Chapman S."/>
            <person name="Gujja S."/>
            <person name="Saif S."/>
            <person name="Birren B."/>
        </authorList>
    </citation>
    <scope>NUCLEOTIDE SEQUENCE [LARGE SCALE GENOMIC DNA]</scope>
    <source>
        <strain evidence="3 4">Tu259-1</strain>
    </source>
</reference>
<evidence type="ECO:0000256" key="1">
    <source>
        <dbReference type="SAM" id="MobiDB-lite"/>
    </source>
</evidence>
<gene>
    <name evidence="3" type="ORF">C361_03062</name>
</gene>
<feature type="compositionally biased region" description="Polar residues" evidence="1">
    <location>
        <begin position="239"/>
        <end position="257"/>
    </location>
</feature>
<dbReference type="EMBL" id="AMKT01000040">
    <property type="protein sequence ID" value="OXG22401.1"/>
    <property type="molecule type" value="Genomic_DNA"/>
</dbReference>
<dbReference type="Proteomes" id="UP000199727">
    <property type="component" value="Unassembled WGS sequence"/>
</dbReference>
<name>A0A854QEN3_CRYNE</name>
<dbReference type="OrthoDB" id="10261384at2759"/>
<evidence type="ECO:0000313" key="3">
    <source>
        <dbReference type="EMBL" id="OXG22401.1"/>
    </source>
</evidence>
<keyword evidence="2" id="KW-1133">Transmembrane helix</keyword>
<feature type="region of interest" description="Disordered" evidence="1">
    <location>
        <begin position="358"/>
        <end position="391"/>
    </location>
</feature>
<feature type="compositionally biased region" description="Basic and acidic residues" evidence="1">
    <location>
        <begin position="366"/>
        <end position="389"/>
    </location>
</feature>
<comment type="caution">
    <text evidence="3">The sequence shown here is derived from an EMBL/GenBank/DDBJ whole genome shotgun (WGS) entry which is preliminary data.</text>
</comment>
<sequence length="497" mass="55335">MGWIRRGRKSEFAEIVSFFASIVCCCGFIVHKYRLGDHDGGKGNDNDGGNGNNVTMVHQDNPSNSILLLHPPALDPTHFVSRLISKDLSAVSDTEPVPWTIDNKYYSAEVFFQLIPIPQNLDGDDVLNKYHDVGVVLYLFEGPIPGVLPPRLVKFMSEPRDVALAVRALSSGLPEEIQDGEGEEMTNGTELFDEIGMEFIDEVNPLTDEDDERPMVPLEIIRQTLQTHLWPGMSRKPLHTSSQMPASTLSSTDSSRAPSPEHAQFEITFNPSVQDTKEDSVQGEGNNEKKTMGQFPNLQELVAQMYGADFAAVDSFDKFDEFSTGLESLSLAERGTYVSLDDMELSRDNEDYQNLEEWLENDDEMTESKNIETEEKNDRASREVEDQPHQDSAQFDSVFEPNLNNQEFQSTGFQDDFTDFHSAPPPPSSTGSATLALDPTPLLLHLQSVRAELASVEDEDERRLRAGREVAHMLKTLGLEMGDDDDLGLDGIGLDSI</sequence>
<feature type="region of interest" description="Disordered" evidence="1">
    <location>
        <begin position="232"/>
        <end position="292"/>
    </location>
</feature>
<feature type="compositionally biased region" description="Basic and acidic residues" evidence="1">
    <location>
        <begin position="275"/>
        <end position="291"/>
    </location>
</feature>